<dbReference type="AlphaFoldDB" id="A0A9P4MX75"/>
<keyword evidence="1" id="KW-0472">Membrane</keyword>
<sequence>MFEYPVHIRNPQMRIEQSNCGSRFDRLQLLSLVPFFLLLAPFSLIPSFSLLLFLLSFLLFLLVSSLVIFLLVSFPVIFLVFEIVDIYRLQTRLVSIQNLSAGTPIHSILEQGSIYGIEAWDPLKREASSVRMSSNAFSPKCLDIISKVGDSCSGRYQQDASRVVHLADS</sequence>
<dbReference type="Proteomes" id="UP000800093">
    <property type="component" value="Unassembled WGS sequence"/>
</dbReference>
<feature type="transmembrane region" description="Helical" evidence="1">
    <location>
        <begin position="51"/>
        <end position="81"/>
    </location>
</feature>
<protein>
    <submittedName>
        <fullName evidence="2">Uncharacterized protein</fullName>
    </submittedName>
</protein>
<keyword evidence="3" id="KW-1185">Reference proteome</keyword>
<keyword evidence="1" id="KW-1133">Transmembrane helix</keyword>
<gene>
    <name evidence="2" type="ORF">CC78DRAFT_363761</name>
</gene>
<comment type="caution">
    <text evidence="2">The sequence shown here is derived from an EMBL/GenBank/DDBJ whole genome shotgun (WGS) entry which is preliminary data.</text>
</comment>
<proteinExistence type="predicted"/>
<keyword evidence="1" id="KW-0812">Transmembrane</keyword>
<dbReference type="EMBL" id="ML986666">
    <property type="protein sequence ID" value="KAF2261030.1"/>
    <property type="molecule type" value="Genomic_DNA"/>
</dbReference>
<evidence type="ECO:0000313" key="3">
    <source>
        <dbReference type="Proteomes" id="UP000800093"/>
    </source>
</evidence>
<organism evidence="2 3">
    <name type="scientific">Lojkania enalia</name>
    <dbReference type="NCBI Taxonomy" id="147567"/>
    <lineage>
        <taxon>Eukaryota</taxon>
        <taxon>Fungi</taxon>
        <taxon>Dikarya</taxon>
        <taxon>Ascomycota</taxon>
        <taxon>Pezizomycotina</taxon>
        <taxon>Dothideomycetes</taxon>
        <taxon>Pleosporomycetidae</taxon>
        <taxon>Pleosporales</taxon>
        <taxon>Pleosporales incertae sedis</taxon>
        <taxon>Lojkania</taxon>
    </lineage>
</organism>
<evidence type="ECO:0000313" key="2">
    <source>
        <dbReference type="EMBL" id="KAF2261030.1"/>
    </source>
</evidence>
<accession>A0A9P4MX75</accession>
<evidence type="ECO:0000256" key="1">
    <source>
        <dbReference type="SAM" id="Phobius"/>
    </source>
</evidence>
<feature type="transmembrane region" description="Helical" evidence="1">
    <location>
        <begin position="27"/>
        <end position="45"/>
    </location>
</feature>
<name>A0A9P4MX75_9PLEO</name>
<reference evidence="3" key="1">
    <citation type="journal article" date="2020" name="Stud. Mycol.">
        <title>101 Dothideomycetes genomes: A test case for predicting lifestyles and emergence of pathogens.</title>
        <authorList>
            <person name="Haridas S."/>
            <person name="Albert R."/>
            <person name="Binder M."/>
            <person name="Bloem J."/>
            <person name="LaButti K."/>
            <person name="Salamov A."/>
            <person name="Andreopoulos B."/>
            <person name="Baker S."/>
            <person name="Barry K."/>
            <person name="Bills G."/>
            <person name="Bluhm B."/>
            <person name="Cannon C."/>
            <person name="Castanera R."/>
            <person name="Culley D."/>
            <person name="Daum C."/>
            <person name="Ezra D."/>
            <person name="Gonzalez J."/>
            <person name="Henrissat B."/>
            <person name="Kuo A."/>
            <person name="Liang C."/>
            <person name="Lipzen A."/>
            <person name="Lutzoni F."/>
            <person name="Magnuson J."/>
            <person name="Mondo S."/>
            <person name="Nolan M."/>
            <person name="Ohm R."/>
            <person name="Pangilinan J."/>
            <person name="Park H.-J."/>
            <person name="Ramirez L."/>
            <person name="Alfaro M."/>
            <person name="Sun H."/>
            <person name="Tritt A."/>
            <person name="Yoshinaga Y."/>
            <person name="Zwiers L.-H."/>
            <person name="Turgeon B."/>
            <person name="Goodwin S."/>
            <person name="Spatafora J."/>
            <person name="Crous P."/>
            <person name="Grigoriev I."/>
        </authorList>
    </citation>
    <scope>NUCLEOTIDE SEQUENCE [LARGE SCALE GENOMIC DNA]</scope>
    <source>
        <strain evidence="3">CBS 304.66</strain>
    </source>
</reference>